<name>A0AAD4LNU8_9AGAM</name>
<proteinExistence type="predicted"/>
<feature type="compositionally biased region" description="Polar residues" evidence="1">
    <location>
        <begin position="311"/>
        <end position="330"/>
    </location>
</feature>
<comment type="caution">
    <text evidence="3">The sequence shown here is derived from an EMBL/GenBank/DDBJ whole genome shotgun (WGS) entry which is preliminary data.</text>
</comment>
<accession>A0AAD4LNU8</accession>
<feature type="region of interest" description="Disordered" evidence="1">
    <location>
        <begin position="308"/>
        <end position="332"/>
    </location>
</feature>
<feature type="domain" description="T6SS Phospholipase effector Tle1-like catalytic" evidence="2">
    <location>
        <begin position="6"/>
        <end position="283"/>
    </location>
</feature>
<dbReference type="AlphaFoldDB" id="A0AAD4LNU8"/>
<organism evidence="3 4">
    <name type="scientific">Lactarius akahatsu</name>
    <dbReference type="NCBI Taxonomy" id="416441"/>
    <lineage>
        <taxon>Eukaryota</taxon>
        <taxon>Fungi</taxon>
        <taxon>Dikarya</taxon>
        <taxon>Basidiomycota</taxon>
        <taxon>Agaricomycotina</taxon>
        <taxon>Agaricomycetes</taxon>
        <taxon>Russulales</taxon>
        <taxon>Russulaceae</taxon>
        <taxon>Lactarius</taxon>
    </lineage>
</organism>
<dbReference type="SUPFAM" id="SSF53474">
    <property type="entry name" value="alpha/beta-Hydrolases"/>
    <property type="match status" value="1"/>
</dbReference>
<dbReference type="InterPro" id="IPR018712">
    <property type="entry name" value="Tle1-like_cat"/>
</dbReference>
<gene>
    <name evidence="3" type="ORF">EDB92DRAFT_2064462</name>
</gene>
<dbReference type="PANTHER" id="PTHR33840">
    <property type="match status" value="1"/>
</dbReference>
<dbReference type="EMBL" id="JAKELL010000016">
    <property type="protein sequence ID" value="KAH8993939.1"/>
    <property type="molecule type" value="Genomic_DNA"/>
</dbReference>
<dbReference type="Pfam" id="PF09994">
    <property type="entry name" value="T6SS_Tle1-like_cat"/>
    <property type="match status" value="1"/>
</dbReference>
<dbReference type="PANTHER" id="PTHR33840:SF2">
    <property type="entry name" value="TLE1 PHOSPHOLIPASE DOMAIN-CONTAINING PROTEIN"/>
    <property type="match status" value="1"/>
</dbReference>
<sequence>MSRKPRTLVLCFDGTTNEFGGTNTNVVKLYSLLRKDMEDQSCYYQAGIGTYFQPGVVSPLFEKAAEILDDTIAWYLYQHIMDGYKFLMQNYNVGDKVCLFGFSRGAYTARALAGMLHKVGLLSRDNIEQIPFAYELYKSDGNDALAQEFKMAFSREVPIEFVGVWDTVASVGFIISETLPFTYVNTTIRVFRQALSLDEHRAKFLPSLYCYSVPNIPVMRDLGGDDKLKPAQGTVPGRRDEIYETDVKEVWFAGCHTDVGGGSTPGSVGHSLANIPLRWMIQEVMRADCGIQFDLNAFARWNIPVTVGRDPSTSGAPSQGSENGKGSTEGSVAENDRVDAQDIVQPIHDDLLDVPVWWLLEIIPTEFTFQNAQDKWVTSWGPHLGRGRYVPPKPLFHESVKTRMNDPKLKYKPRAAYAQGTESYVT</sequence>
<evidence type="ECO:0000313" key="4">
    <source>
        <dbReference type="Proteomes" id="UP001201163"/>
    </source>
</evidence>
<protein>
    <recommendedName>
        <fullName evidence="2">T6SS Phospholipase effector Tle1-like catalytic domain-containing protein</fullName>
    </recommendedName>
</protein>
<reference evidence="3" key="1">
    <citation type="submission" date="2022-01" db="EMBL/GenBank/DDBJ databases">
        <title>Comparative genomics reveals a dynamic genome evolution in the ectomycorrhizal milk-cap (Lactarius) mushrooms.</title>
        <authorList>
            <consortium name="DOE Joint Genome Institute"/>
            <person name="Lebreton A."/>
            <person name="Tang N."/>
            <person name="Kuo A."/>
            <person name="LaButti K."/>
            <person name="Drula E."/>
            <person name="Barry K."/>
            <person name="Clum A."/>
            <person name="Lipzen A."/>
            <person name="Mousain D."/>
            <person name="Ng V."/>
            <person name="Wang R."/>
            <person name="Wang X."/>
            <person name="Dai Y."/>
            <person name="Henrissat B."/>
            <person name="Grigoriev I.V."/>
            <person name="Guerin-Laguette A."/>
            <person name="Yu F."/>
            <person name="Martin F.M."/>
        </authorList>
    </citation>
    <scope>NUCLEOTIDE SEQUENCE</scope>
    <source>
        <strain evidence="3">QP</strain>
    </source>
</reference>
<evidence type="ECO:0000259" key="2">
    <source>
        <dbReference type="Pfam" id="PF09994"/>
    </source>
</evidence>
<evidence type="ECO:0000313" key="3">
    <source>
        <dbReference type="EMBL" id="KAH8993939.1"/>
    </source>
</evidence>
<dbReference type="InterPro" id="IPR029058">
    <property type="entry name" value="AB_hydrolase_fold"/>
</dbReference>
<dbReference type="Proteomes" id="UP001201163">
    <property type="component" value="Unassembled WGS sequence"/>
</dbReference>
<keyword evidence="4" id="KW-1185">Reference proteome</keyword>
<evidence type="ECO:0000256" key="1">
    <source>
        <dbReference type="SAM" id="MobiDB-lite"/>
    </source>
</evidence>